<accession>A0A9D1MXR3</accession>
<proteinExistence type="predicted"/>
<feature type="transmembrane region" description="Helical" evidence="1">
    <location>
        <begin position="86"/>
        <end position="107"/>
    </location>
</feature>
<evidence type="ECO:0000313" key="3">
    <source>
        <dbReference type="Proteomes" id="UP000886852"/>
    </source>
</evidence>
<gene>
    <name evidence="2" type="ORF">IAC72_05325</name>
</gene>
<keyword evidence="1" id="KW-1133">Transmembrane helix</keyword>
<dbReference type="Proteomes" id="UP000886852">
    <property type="component" value="Unassembled WGS sequence"/>
</dbReference>
<comment type="caution">
    <text evidence="2">The sequence shown here is derived from an EMBL/GenBank/DDBJ whole genome shotgun (WGS) entry which is preliminary data.</text>
</comment>
<evidence type="ECO:0000256" key="1">
    <source>
        <dbReference type="SAM" id="Phobius"/>
    </source>
</evidence>
<sequence>MVNYYNREFYRAKVQLALCITQAVLAVLAILFMFLFVSTPVPSDANYGAGAIVTSIVWGAFYVAQVIFATATYIKTYNKTKRDVAFVGGSVAFLPAAVLVYCFLLLFL</sequence>
<keyword evidence="1" id="KW-0472">Membrane</keyword>
<dbReference type="EMBL" id="DVOC01000094">
    <property type="protein sequence ID" value="HIU91409.1"/>
    <property type="molecule type" value="Genomic_DNA"/>
</dbReference>
<dbReference type="AlphaFoldDB" id="A0A9D1MXR3"/>
<protein>
    <submittedName>
        <fullName evidence="2">Uncharacterized protein</fullName>
    </submittedName>
</protein>
<feature type="transmembrane region" description="Helical" evidence="1">
    <location>
        <begin position="49"/>
        <end position="74"/>
    </location>
</feature>
<feature type="transmembrane region" description="Helical" evidence="1">
    <location>
        <begin position="16"/>
        <end position="37"/>
    </location>
</feature>
<reference evidence="2" key="1">
    <citation type="submission" date="2020-10" db="EMBL/GenBank/DDBJ databases">
        <authorList>
            <person name="Gilroy R."/>
        </authorList>
    </citation>
    <scope>NUCLEOTIDE SEQUENCE</scope>
    <source>
        <strain evidence="2">ChiHjej12B11-7776</strain>
    </source>
</reference>
<organism evidence="2 3">
    <name type="scientific">Candidatus Fimimonas merdipullorum</name>
    <dbReference type="NCBI Taxonomy" id="2840822"/>
    <lineage>
        <taxon>Bacteria</taxon>
        <taxon>Pseudomonadati</taxon>
        <taxon>Myxococcota</taxon>
        <taxon>Myxococcia</taxon>
        <taxon>Myxococcales</taxon>
        <taxon>Cystobacterineae</taxon>
        <taxon>Myxococcaceae</taxon>
        <taxon>Myxococcaceae incertae sedis</taxon>
        <taxon>Candidatus Fimimonas</taxon>
    </lineage>
</organism>
<name>A0A9D1MXR3_9BACT</name>
<evidence type="ECO:0000313" key="2">
    <source>
        <dbReference type="EMBL" id="HIU91409.1"/>
    </source>
</evidence>
<keyword evidence="1" id="KW-0812">Transmembrane</keyword>
<reference evidence="2" key="2">
    <citation type="journal article" date="2021" name="PeerJ">
        <title>Extensive microbial diversity within the chicken gut microbiome revealed by metagenomics and culture.</title>
        <authorList>
            <person name="Gilroy R."/>
            <person name="Ravi A."/>
            <person name="Getino M."/>
            <person name="Pursley I."/>
            <person name="Horton D.L."/>
            <person name="Alikhan N.F."/>
            <person name="Baker D."/>
            <person name="Gharbi K."/>
            <person name="Hall N."/>
            <person name="Watson M."/>
            <person name="Adriaenssens E.M."/>
            <person name="Foster-Nyarko E."/>
            <person name="Jarju S."/>
            <person name="Secka A."/>
            <person name="Antonio M."/>
            <person name="Oren A."/>
            <person name="Chaudhuri R.R."/>
            <person name="La Ragione R."/>
            <person name="Hildebrand F."/>
            <person name="Pallen M.J."/>
        </authorList>
    </citation>
    <scope>NUCLEOTIDE SEQUENCE</scope>
    <source>
        <strain evidence="2">ChiHjej12B11-7776</strain>
    </source>
</reference>